<keyword evidence="1" id="KW-0812">Transmembrane</keyword>
<dbReference type="Proteomes" id="UP000694846">
    <property type="component" value="Unplaced"/>
</dbReference>
<feature type="chain" id="PRO_5034204713" evidence="2">
    <location>
        <begin position="28"/>
        <end position="551"/>
    </location>
</feature>
<feature type="signal peptide" evidence="2">
    <location>
        <begin position="1"/>
        <end position="27"/>
    </location>
</feature>
<dbReference type="OrthoDB" id="8195614at2759"/>
<gene>
    <name evidence="4" type="primary">LOC112681913</name>
</gene>
<dbReference type="RefSeq" id="XP_025408058.1">
    <property type="nucleotide sequence ID" value="XM_025552273.1"/>
</dbReference>
<dbReference type="GeneID" id="112681913"/>
<keyword evidence="1" id="KW-1133">Transmembrane helix</keyword>
<evidence type="ECO:0000256" key="1">
    <source>
        <dbReference type="SAM" id="Phobius"/>
    </source>
</evidence>
<organism evidence="3 4">
    <name type="scientific">Sipha flava</name>
    <name type="common">yellow sugarcane aphid</name>
    <dbReference type="NCBI Taxonomy" id="143950"/>
    <lineage>
        <taxon>Eukaryota</taxon>
        <taxon>Metazoa</taxon>
        <taxon>Ecdysozoa</taxon>
        <taxon>Arthropoda</taxon>
        <taxon>Hexapoda</taxon>
        <taxon>Insecta</taxon>
        <taxon>Pterygota</taxon>
        <taxon>Neoptera</taxon>
        <taxon>Paraneoptera</taxon>
        <taxon>Hemiptera</taxon>
        <taxon>Sternorrhyncha</taxon>
        <taxon>Aphidomorpha</taxon>
        <taxon>Aphidoidea</taxon>
        <taxon>Aphididae</taxon>
        <taxon>Sipha</taxon>
    </lineage>
</organism>
<evidence type="ECO:0000256" key="2">
    <source>
        <dbReference type="SAM" id="SignalP"/>
    </source>
</evidence>
<sequence length="551" mass="59504">MTASREPSMGRAEAFALLLLLATTISAVQDFVVADEDLMKASPLTVAQCRAGCLHKLVPRDVEATECEKKSDCWKCWKYCEVLQTEGKNMKNICEHNCDVGCQEACSFHDWHGGSQPSPVVEARGERALTIESGTLRWPRPANLLSPTSLRLVYVIMRRREPGTRRTWSQLGQTPGYKARLPKTTAPCTVRVLAVSAEGLVTIYSPAPTTVAATTAVQVPSSASAPQTSISLSSSPTAAATLHDLRDADIIIKSLGRDQILGIRLPLAARSAPQEESLRLMGDGPLDSSEVWNLREVSMIHQKVLVIAEVAWDARQVHRPAYLVTWEIDGGGLKGNLFTDTTCVTLSLWPDTAYLIQVSLLGGADESVKMSTSPTLTLDTRSAVHSTPVPEMTTTTTATTKTTTIMTPPESTNVAAVEVMADVDWNGPDEPETVAAVAGEEDVTAELSAPVAVATGFGHAEWQMLAVAGAGMAAVLLLALVLAFRRTGGGSPGLHKVVQHDDAECPPLLDYTPRPLDFTKYLGRCRRSHQLLDEEAIPSHLQEPRATHIRH</sequence>
<evidence type="ECO:0000313" key="4">
    <source>
        <dbReference type="RefSeq" id="XP_025408058.1"/>
    </source>
</evidence>
<evidence type="ECO:0000313" key="3">
    <source>
        <dbReference type="Proteomes" id="UP000694846"/>
    </source>
</evidence>
<protein>
    <submittedName>
        <fullName evidence="4">Uncharacterized protein LOC112681913</fullName>
    </submittedName>
</protein>
<accession>A0A8B8FB70</accession>
<keyword evidence="1" id="KW-0472">Membrane</keyword>
<keyword evidence="3" id="KW-1185">Reference proteome</keyword>
<keyword evidence="2" id="KW-0732">Signal</keyword>
<dbReference type="AlphaFoldDB" id="A0A8B8FB70"/>
<reference evidence="4" key="1">
    <citation type="submission" date="2025-08" db="UniProtKB">
        <authorList>
            <consortium name="RefSeq"/>
        </authorList>
    </citation>
    <scope>IDENTIFICATION</scope>
    <source>
        <tissue evidence="4">Whole body</tissue>
    </source>
</reference>
<feature type="transmembrane region" description="Helical" evidence="1">
    <location>
        <begin position="462"/>
        <end position="484"/>
    </location>
</feature>
<name>A0A8B8FB70_9HEMI</name>
<proteinExistence type="predicted"/>